<evidence type="ECO:0000313" key="2">
    <source>
        <dbReference type="EMBL" id="MBD1397518.1"/>
    </source>
</evidence>
<evidence type="ECO:0000313" key="3">
    <source>
        <dbReference type="Proteomes" id="UP000625551"/>
    </source>
</evidence>
<dbReference type="Proteomes" id="UP000625551">
    <property type="component" value="Unassembled WGS sequence"/>
</dbReference>
<protein>
    <recommendedName>
        <fullName evidence="1">MABP domain-containing protein</fullName>
    </recommendedName>
</protein>
<accession>A0ABR7XGT4</accession>
<comment type="caution">
    <text evidence="2">The sequence shown here is derived from an EMBL/GenBank/DDBJ whole genome shotgun (WGS) entry which is preliminary data.</text>
</comment>
<gene>
    <name evidence="2" type="ORF">H9Q13_10100</name>
</gene>
<dbReference type="EMBL" id="JACXAJ010000003">
    <property type="protein sequence ID" value="MBD1397518.1"/>
    <property type="molecule type" value="Genomic_DNA"/>
</dbReference>
<dbReference type="Gene3D" id="2.100.10.50">
    <property type="match status" value="2"/>
</dbReference>
<organism evidence="2 3">
    <name type="scientific">Pontibacter aquaedesilientis</name>
    <dbReference type="NCBI Taxonomy" id="2766980"/>
    <lineage>
        <taxon>Bacteria</taxon>
        <taxon>Pseudomonadati</taxon>
        <taxon>Bacteroidota</taxon>
        <taxon>Cytophagia</taxon>
        <taxon>Cytophagales</taxon>
        <taxon>Hymenobacteraceae</taxon>
        <taxon>Pontibacter</taxon>
    </lineage>
</organism>
<name>A0ABR7XGT4_9BACT</name>
<dbReference type="PROSITE" id="PS51498">
    <property type="entry name" value="MABP"/>
    <property type="match status" value="1"/>
</dbReference>
<dbReference type="RefSeq" id="WP_224744200.1">
    <property type="nucleotide sequence ID" value="NZ_JACXAJ010000003.1"/>
</dbReference>
<sequence>MTLPPDEPCEGCVGYIPPTPPSSTFVSSEGRGYAYYPNQFYYNPYNYIQDLKIIMGSSSSIGTSDFPGYFKIDADLNKGAGGKYIYLCFTRDPDKVVGSRVNPGAWVNDGRIGKTVPVRGIVVKTQTFGPANQWPNDWTPPIEAKDALGYHCPDLNDGAGGNYIYAYQRKDSYDNTLPIVKEVGVLYGQSSSIQPPSGWIKISGDLNDGAGGDYIYFCIKI</sequence>
<evidence type="ECO:0000259" key="1">
    <source>
        <dbReference type="PROSITE" id="PS51498"/>
    </source>
</evidence>
<feature type="domain" description="MABP" evidence="1">
    <location>
        <begin position="45"/>
        <end position="221"/>
    </location>
</feature>
<proteinExistence type="predicted"/>
<dbReference type="InterPro" id="IPR023341">
    <property type="entry name" value="MABP"/>
</dbReference>
<keyword evidence="3" id="KW-1185">Reference proteome</keyword>
<reference evidence="2 3" key="1">
    <citation type="submission" date="2020-09" db="EMBL/GenBank/DDBJ databases">
        <title>Genome sequencing and assembly of Pontibacter sp.</title>
        <authorList>
            <person name="Chhetri G."/>
        </authorList>
    </citation>
    <scope>NUCLEOTIDE SEQUENCE [LARGE SCALE GENOMIC DNA]</scope>
    <source>
        <strain evidence="2 3">JH31</strain>
    </source>
</reference>